<organism evidence="2 3">
    <name type="scientific">Cnuibacter physcomitrellae</name>
    <dbReference type="NCBI Taxonomy" id="1619308"/>
    <lineage>
        <taxon>Bacteria</taxon>
        <taxon>Bacillati</taxon>
        <taxon>Actinomycetota</taxon>
        <taxon>Actinomycetes</taxon>
        <taxon>Micrococcales</taxon>
        <taxon>Microbacteriaceae</taxon>
        <taxon>Cnuibacter</taxon>
    </lineage>
</organism>
<dbReference type="InterPro" id="IPR001387">
    <property type="entry name" value="Cro/C1-type_HTH"/>
</dbReference>
<dbReference type="Gene3D" id="1.10.260.40">
    <property type="entry name" value="lambda repressor-like DNA-binding domains"/>
    <property type="match status" value="1"/>
</dbReference>
<gene>
    <name evidence="2" type="ORF">B5808_09780</name>
</gene>
<dbReference type="KEGG" id="cphy:B5808_09780"/>
<dbReference type="GO" id="GO:0003677">
    <property type="term" value="F:DNA binding"/>
    <property type="evidence" value="ECO:0007669"/>
    <property type="project" value="InterPro"/>
</dbReference>
<dbReference type="CDD" id="cd00093">
    <property type="entry name" value="HTH_XRE"/>
    <property type="match status" value="1"/>
</dbReference>
<name>A0A1X9LU33_9MICO</name>
<dbReference type="SUPFAM" id="SSF47413">
    <property type="entry name" value="lambda repressor-like DNA-binding domains"/>
    <property type="match status" value="1"/>
</dbReference>
<keyword evidence="3" id="KW-1185">Reference proteome</keyword>
<dbReference type="Pfam" id="PF01381">
    <property type="entry name" value="HTH_3"/>
    <property type="match status" value="1"/>
</dbReference>
<dbReference type="SMART" id="SM00530">
    <property type="entry name" value="HTH_XRE"/>
    <property type="match status" value="1"/>
</dbReference>
<evidence type="ECO:0000313" key="2">
    <source>
        <dbReference type="EMBL" id="ARJ05480.1"/>
    </source>
</evidence>
<dbReference type="PROSITE" id="PS50943">
    <property type="entry name" value="HTH_CROC1"/>
    <property type="match status" value="1"/>
</dbReference>
<accession>A0A1X9LU33</accession>
<dbReference type="RefSeq" id="WP_085019618.1">
    <property type="nucleotide sequence ID" value="NZ_BMHD01000001.1"/>
</dbReference>
<evidence type="ECO:0000313" key="3">
    <source>
        <dbReference type="Proteomes" id="UP000192775"/>
    </source>
</evidence>
<dbReference type="AlphaFoldDB" id="A0A1X9LU33"/>
<evidence type="ECO:0000259" key="1">
    <source>
        <dbReference type="PROSITE" id="PS50943"/>
    </source>
</evidence>
<protein>
    <recommendedName>
        <fullName evidence="1">HTH cro/C1-type domain-containing protein</fullName>
    </recommendedName>
</protein>
<sequence>MPRSCVVSIRLGTLGVAVKRLRQLRFILVANSKKQSGDVEAYVEGGVRRLGDRVRSLRVERGLSQEALARMLTAVGRPFHQTTVAKLEKGARPTSVEELYLLALIFETDVPSLFTTDPEVEVQSRLARLAGEAARLAGELADRQRHTESLQSEYEQVVARYNQLLQELSPSTREGLQRDG</sequence>
<dbReference type="Proteomes" id="UP000192775">
    <property type="component" value="Chromosome"/>
</dbReference>
<proteinExistence type="predicted"/>
<feature type="domain" description="HTH cro/C1-type" evidence="1">
    <location>
        <begin position="54"/>
        <end position="113"/>
    </location>
</feature>
<dbReference type="InterPro" id="IPR010982">
    <property type="entry name" value="Lambda_DNA-bd_dom_sf"/>
</dbReference>
<reference evidence="2 3" key="1">
    <citation type="submission" date="2017-04" db="EMBL/GenBank/DDBJ databases">
        <authorList>
            <person name="Afonso C.L."/>
            <person name="Miller P.J."/>
            <person name="Scott M.A."/>
            <person name="Spackman E."/>
            <person name="Goraichik I."/>
            <person name="Dimitrov K.M."/>
            <person name="Suarez D.L."/>
            <person name="Swayne D.E."/>
        </authorList>
    </citation>
    <scope>NUCLEOTIDE SEQUENCE [LARGE SCALE GENOMIC DNA]</scope>
    <source>
        <strain evidence="3">XA(T)</strain>
    </source>
</reference>
<dbReference type="STRING" id="1619308.B5808_09780"/>
<dbReference type="EMBL" id="CP020715">
    <property type="protein sequence ID" value="ARJ05480.1"/>
    <property type="molecule type" value="Genomic_DNA"/>
</dbReference>